<gene>
    <name evidence="2" type="ORF">EXIGLDRAFT_699361</name>
</gene>
<keyword evidence="3" id="KW-1185">Reference proteome</keyword>
<reference evidence="2 3" key="1">
    <citation type="journal article" date="2016" name="Mol. Biol. Evol.">
        <title>Comparative Genomics of Early-Diverging Mushroom-Forming Fungi Provides Insights into the Origins of Lignocellulose Decay Capabilities.</title>
        <authorList>
            <person name="Nagy L.G."/>
            <person name="Riley R."/>
            <person name="Tritt A."/>
            <person name="Adam C."/>
            <person name="Daum C."/>
            <person name="Floudas D."/>
            <person name="Sun H."/>
            <person name="Yadav J.S."/>
            <person name="Pangilinan J."/>
            <person name="Larsson K.H."/>
            <person name="Matsuura K."/>
            <person name="Barry K."/>
            <person name="Labutti K."/>
            <person name="Kuo R."/>
            <person name="Ohm R.A."/>
            <person name="Bhattacharya S.S."/>
            <person name="Shirouzu T."/>
            <person name="Yoshinaga Y."/>
            <person name="Martin F.M."/>
            <person name="Grigoriev I.V."/>
            <person name="Hibbett D.S."/>
        </authorList>
    </citation>
    <scope>NUCLEOTIDE SEQUENCE [LARGE SCALE GENOMIC DNA]</scope>
    <source>
        <strain evidence="2 3">HHB12029</strain>
    </source>
</reference>
<dbReference type="EMBL" id="KV426182">
    <property type="protein sequence ID" value="KZV85621.1"/>
    <property type="molecule type" value="Genomic_DNA"/>
</dbReference>
<organism evidence="2 3">
    <name type="scientific">Exidia glandulosa HHB12029</name>
    <dbReference type="NCBI Taxonomy" id="1314781"/>
    <lineage>
        <taxon>Eukaryota</taxon>
        <taxon>Fungi</taxon>
        <taxon>Dikarya</taxon>
        <taxon>Basidiomycota</taxon>
        <taxon>Agaricomycotina</taxon>
        <taxon>Agaricomycetes</taxon>
        <taxon>Auriculariales</taxon>
        <taxon>Exidiaceae</taxon>
        <taxon>Exidia</taxon>
    </lineage>
</organism>
<dbReference type="AlphaFoldDB" id="A0A165DXW8"/>
<dbReference type="InParanoid" id="A0A165DXW8"/>
<evidence type="ECO:0000313" key="2">
    <source>
        <dbReference type="EMBL" id="KZV85621.1"/>
    </source>
</evidence>
<dbReference type="Proteomes" id="UP000077266">
    <property type="component" value="Unassembled WGS sequence"/>
</dbReference>
<sequence>MLVEPFFSGALAAAPELQDNYCSVARAPSLLRSVHRGRRGCVLYRGYQHLLTFANQAPDRLENTSPKIRRFTSPVPLDYALAIPATGRHTLQHPIRALWISVQPKFVDVVARGDDRCLMATATACRIRFAHAGTVPDVKSDSCFRMSPRETAKSGITVVAQWVCADDLAGNKVGAGYIVHRTYLELLRTHSHEERTANYNRAISRDEDHIVPPYLATPAFEPPSPFYGYGELAGAIDATYDQDAGVPYASDESHPSGSASGVRTNDEEATPALDDDVAGNPWGDLLTFGGLPFTDEEAEVLTSALALGEALYA</sequence>
<evidence type="ECO:0000313" key="3">
    <source>
        <dbReference type="Proteomes" id="UP000077266"/>
    </source>
</evidence>
<accession>A0A165DXW8</accession>
<protein>
    <submittedName>
        <fullName evidence="2">Uncharacterized protein</fullName>
    </submittedName>
</protein>
<evidence type="ECO:0000256" key="1">
    <source>
        <dbReference type="SAM" id="MobiDB-lite"/>
    </source>
</evidence>
<feature type="compositionally biased region" description="Acidic residues" evidence="1">
    <location>
        <begin position="267"/>
        <end position="277"/>
    </location>
</feature>
<feature type="region of interest" description="Disordered" evidence="1">
    <location>
        <begin position="245"/>
        <end position="278"/>
    </location>
</feature>
<proteinExistence type="predicted"/>
<name>A0A165DXW8_EXIGL</name>